<dbReference type="RefSeq" id="WP_380582442.1">
    <property type="nucleotide sequence ID" value="NZ_JBHSQJ010000039.1"/>
</dbReference>
<organism evidence="1 2">
    <name type="scientific">Streptacidiphilus monticola</name>
    <dbReference type="NCBI Taxonomy" id="2161674"/>
    <lineage>
        <taxon>Bacteria</taxon>
        <taxon>Bacillati</taxon>
        <taxon>Actinomycetota</taxon>
        <taxon>Actinomycetes</taxon>
        <taxon>Kitasatosporales</taxon>
        <taxon>Streptomycetaceae</taxon>
        <taxon>Streptacidiphilus</taxon>
    </lineage>
</organism>
<accession>A0ABW1G2E9</accession>
<sequence length="133" mass="14782">MTRYVVDARTLVHIVSTSLQVNPVHQLVAPGPVRSQALSLLFEQVRRGELDEAEALRLHERLTEIKMRLLGDRVSRRTAWRIARDLGWDTLGDAEYLAVTRLQADALVTIDETLAARAEGIVPLASLDALTST</sequence>
<dbReference type="SUPFAM" id="SSF88723">
    <property type="entry name" value="PIN domain-like"/>
    <property type="match status" value="1"/>
</dbReference>
<reference evidence="2" key="1">
    <citation type="journal article" date="2019" name="Int. J. Syst. Evol. Microbiol.">
        <title>The Global Catalogue of Microorganisms (GCM) 10K type strain sequencing project: providing services to taxonomists for standard genome sequencing and annotation.</title>
        <authorList>
            <consortium name="The Broad Institute Genomics Platform"/>
            <consortium name="The Broad Institute Genome Sequencing Center for Infectious Disease"/>
            <person name="Wu L."/>
            <person name="Ma J."/>
        </authorList>
    </citation>
    <scope>NUCLEOTIDE SEQUENCE [LARGE SCALE GENOMIC DNA]</scope>
    <source>
        <strain evidence="2">JCM 4816</strain>
    </source>
</reference>
<keyword evidence="2" id="KW-1185">Reference proteome</keyword>
<proteinExistence type="predicted"/>
<dbReference type="Gene3D" id="3.40.50.1010">
    <property type="entry name" value="5'-nuclease"/>
    <property type="match status" value="1"/>
</dbReference>
<dbReference type="InterPro" id="IPR029060">
    <property type="entry name" value="PIN-like_dom_sf"/>
</dbReference>
<gene>
    <name evidence="1" type="ORF">ACFP3V_10900</name>
</gene>
<comment type="caution">
    <text evidence="1">The sequence shown here is derived from an EMBL/GenBank/DDBJ whole genome shotgun (WGS) entry which is preliminary data.</text>
</comment>
<dbReference type="Proteomes" id="UP001596174">
    <property type="component" value="Unassembled WGS sequence"/>
</dbReference>
<evidence type="ECO:0000313" key="2">
    <source>
        <dbReference type="Proteomes" id="UP001596174"/>
    </source>
</evidence>
<evidence type="ECO:0000313" key="1">
    <source>
        <dbReference type="EMBL" id="MFC5907727.1"/>
    </source>
</evidence>
<name>A0ABW1G2E9_9ACTN</name>
<dbReference type="EMBL" id="JBHSQJ010000039">
    <property type="protein sequence ID" value="MFC5907727.1"/>
    <property type="molecule type" value="Genomic_DNA"/>
</dbReference>
<protein>
    <submittedName>
        <fullName evidence="1">Type II toxin-antitoxin system VapC family toxin</fullName>
    </submittedName>
</protein>